<dbReference type="GO" id="GO:0005634">
    <property type="term" value="C:nucleus"/>
    <property type="evidence" value="ECO:0007669"/>
    <property type="project" value="UniProtKB-SubCell"/>
</dbReference>
<feature type="region of interest" description="Disordered" evidence="12">
    <location>
        <begin position="206"/>
        <end position="225"/>
    </location>
</feature>
<dbReference type="InterPro" id="IPR000197">
    <property type="entry name" value="Znf_TAZ"/>
</dbReference>
<evidence type="ECO:0000313" key="15">
    <source>
        <dbReference type="Proteomes" id="UP000287651"/>
    </source>
</evidence>
<keyword evidence="10" id="KW-0539">Nucleus</keyword>
<dbReference type="InterPro" id="IPR013178">
    <property type="entry name" value="Histone_AcTrfase_Rtt109/CBP"/>
</dbReference>
<comment type="caution">
    <text evidence="14">The sequence shown here is derived from an EMBL/GenBank/DDBJ whole genome shotgun (WGS) entry which is preliminary data.</text>
</comment>
<gene>
    <name evidence="14" type="ORF">B296_00025504</name>
</gene>
<evidence type="ECO:0000259" key="13">
    <source>
        <dbReference type="PROSITE" id="PS50134"/>
    </source>
</evidence>
<comment type="catalytic activity">
    <reaction evidence="11">
        <text>L-lysyl-[protein] + acetyl-CoA = N(6)-acetyl-L-lysyl-[protein] + CoA + H(+)</text>
        <dbReference type="Rhea" id="RHEA:45948"/>
        <dbReference type="Rhea" id="RHEA-COMP:9752"/>
        <dbReference type="Rhea" id="RHEA-COMP:10731"/>
        <dbReference type="ChEBI" id="CHEBI:15378"/>
        <dbReference type="ChEBI" id="CHEBI:29969"/>
        <dbReference type="ChEBI" id="CHEBI:57287"/>
        <dbReference type="ChEBI" id="CHEBI:57288"/>
        <dbReference type="ChEBI" id="CHEBI:61930"/>
        <dbReference type="EC" id="2.3.1.48"/>
    </reaction>
</comment>
<accession>A0A427ASX3</accession>
<keyword evidence="5" id="KW-0863">Zinc-finger</keyword>
<dbReference type="GO" id="GO:0003713">
    <property type="term" value="F:transcription coactivator activity"/>
    <property type="evidence" value="ECO:0007669"/>
    <property type="project" value="TreeGrafter"/>
</dbReference>
<dbReference type="Gene3D" id="1.20.1020.10">
    <property type="entry name" value="TAZ domain"/>
    <property type="match status" value="1"/>
</dbReference>
<evidence type="ECO:0000256" key="7">
    <source>
        <dbReference type="ARBA" id="ARBA00022853"/>
    </source>
</evidence>
<keyword evidence="6" id="KW-0862">Zinc</keyword>
<comment type="subcellular location">
    <subcellularLocation>
        <location evidence="1">Nucleus</location>
    </subcellularLocation>
</comment>
<keyword evidence="8" id="KW-0805">Transcription regulation</keyword>
<feature type="domain" description="TAZ-type" evidence="13">
    <location>
        <begin position="1"/>
        <end position="38"/>
    </location>
</feature>
<keyword evidence="3" id="KW-0808">Transferase</keyword>
<evidence type="ECO:0000256" key="11">
    <source>
        <dbReference type="ARBA" id="ARBA00048017"/>
    </source>
</evidence>
<evidence type="ECO:0000256" key="3">
    <source>
        <dbReference type="ARBA" id="ARBA00022679"/>
    </source>
</evidence>
<dbReference type="GO" id="GO:0004402">
    <property type="term" value="F:histone acetyltransferase activity"/>
    <property type="evidence" value="ECO:0007669"/>
    <property type="project" value="InterPro"/>
</dbReference>
<proteinExistence type="predicted"/>
<dbReference type="InterPro" id="IPR035898">
    <property type="entry name" value="TAZ_dom_sf"/>
</dbReference>
<dbReference type="GO" id="GO:0031490">
    <property type="term" value="F:chromatin DNA binding"/>
    <property type="evidence" value="ECO:0007669"/>
    <property type="project" value="TreeGrafter"/>
</dbReference>
<keyword evidence="4" id="KW-0479">Metal-binding</keyword>
<evidence type="ECO:0000256" key="8">
    <source>
        <dbReference type="ARBA" id="ARBA00023015"/>
    </source>
</evidence>
<name>A0A427ASX3_ENSVE</name>
<dbReference type="Pfam" id="PF02135">
    <property type="entry name" value="zf-TAZ"/>
    <property type="match status" value="1"/>
</dbReference>
<dbReference type="GO" id="GO:0008270">
    <property type="term" value="F:zinc ion binding"/>
    <property type="evidence" value="ECO:0007669"/>
    <property type="project" value="UniProtKB-KW"/>
</dbReference>
<sequence length="268" mass="29695">MRSCNSEPCGYARCSASKGLLRHFRNCRAADCPVCVSVRSYMAASRKSAHALSNAGSGSQTEVNTSKVKSDIVLVETSDKQSVSKRLKVEHLPLVPKKEISPVSLSSRDQLYDSHKAQLQNCKQTDMNISAKFETVGAKDDQCVISGQENLPIIGTGFSGNVNTKIDMDYGASDSIDCHVKQENMKQENMMAKEEMMDQVRIEIKQEKSDQPTDQATGSKSGKPKIKGVSLMELFTPEQIREHIVSLRQWVGQVSFLTYIKHYAIISL</sequence>
<dbReference type="GO" id="GO:0000123">
    <property type="term" value="C:histone acetyltransferase complex"/>
    <property type="evidence" value="ECO:0007669"/>
    <property type="project" value="TreeGrafter"/>
</dbReference>
<evidence type="ECO:0000256" key="12">
    <source>
        <dbReference type="SAM" id="MobiDB-lite"/>
    </source>
</evidence>
<dbReference type="EMBL" id="AMZH03001421">
    <property type="protein sequence ID" value="RRT79359.1"/>
    <property type="molecule type" value="Genomic_DNA"/>
</dbReference>
<evidence type="ECO:0000256" key="6">
    <source>
        <dbReference type="ARBA" id="ARBA00022833"/>
    </source>
</evidence>
<evidence type="ECO:0000256" key="10">
    <source>
        <dbReference type="ARBA" id="ARBA00023242"/>
    </source>
</evidence>
<dbReference type="SUPFAM" id="SSF57933">
    <property type="entry name" value="TAZ domain"/>
    <property type="match status" value="1"/>
</dbReference>
<evidence type="ECO:0000256" key="1">
    <source>
        <dbReference type="ARBA" id="ARBA00004123"/>
    </source>
</evidence>
<keyword evidence="9" id="KW-0804">Transcription</keyword>
<evidence type="ECO:0000256" key="2">
    <source>
        <dbReference type="ARBA" id="ARBA00013184"/>
    </source>
</evidence>
<protein>
    <recommendedName>
        <fullName evidence="2">histone acetyltransferase</fullName>
        <ecNumber evidence="2">2.3.1.48</ecNumber>
    </recommendedName>
</protein>
<evidence type="ECO:0000256" key="9">
    <source>
        <dbReference type="ARBA" id="ARBA00023163"/>
    </source>
</evidence>
<organism evidence="14 15">
    <name type="scientific">Ensete ventricosum</name>
    <name type="common">Abyssinian banana</name>
    <name type="synonym">Musa ensete</name>
    <dbReference type="NCBI Taxonomy" id="4639"/>
    <lineage>
        <taxon>Eukaryota</taxon>
        <taxon>Viridiplantae</taxon>
        <taxon>Streptophyta</taxon>
        <taxon>Embryophyta</taxon>
        <taxon>Tracheophyta</taxon>
        <taxon>Spermatophyta</taxon>
        <taxon>Magnoliopsida</taxon>
        <taxon>Liliopsida</taxon>
        <taxon>Zingiberales</taxon>
        <taxon>Musaceae</taxon>
        <taxon>Ensete</taxon>
    </lineage>
</organism>
<reference evidence="14 15" key="1">
    <citation type="journal article" date="2014" name="Agronomy (Basel)">
        <title>A Draft Genome Sequence for Ensete ventricosum, the Drought-Tolerant Tree Against Hunger.</title>
        <authorList>
            <person name="Harrison J."/>
            <person name="Moore K.A."/>
            <person name="Paszkiewicz K."/>
            <person name="Jones T."/>
            <person name="Grant M."/>
            <person name="Ambacheew D."/>
            <person name="Muzemil S."/>
            <person name="Studholme D.J."/>
        </authorList>
    </citation>
    <scope>NUCLEOTIDE SEQUENCE [LARGE SCALE GENOMIC DNA]</scope>
</reference>
<dbReference type="PANTHER" id="PTHR13808">
    <property type="entry name" value="CBP/P300-RELATED"/>
    <property type="match status" value="1"/>
</dbReference>
<evidence type="ECO:0000256" key="5">
    <source>
        <dbReference type="ARBA" id="ARBA00022771"/>
    </source>
</evidence>
<evidence type="ECO:0000313" key="14">
    <source>
        <dbReference type="EMBL" id="RRT79359.1"/>
    </source>
</evidence>
<dbReference type="GO" id="GO:0045944">
    <property type="term" value="P:positive regulation of transcription by RNA polymerase II"/>
    <property type="evidence" value="ECO:0007669"/>
    <property type="project" value="TreeGrafter"/>
</dbReference>
<dbReference type="EC" id="2.3.1.48" evidence="2"/>
<keyword evidence="7" id="KW-0156">Chromatin regulator</keyword>
<dbReference type="Proteomes" id="UP000287651">
    <property type="component" value="Unassembled WGS sequence"/>
</dbReference>
<dbReference type="PANTHER" id="PTHR13808:SF1">
    <property type="entry name" value="HISTONE ACETYLTRANSFERASE"/>
    <property type="match status" value="1"/>
</dbReference>
<dbReference type="AlphaFoldDB" id="A0A427ASX3"/>
<evidence type="ECO:0000256" key="4">
    <source>
        <dbReference type="ARBA" id="ARBA00022723"/>
    </source>
</evidence>
<dbReference type="GO" id="GO:0005667">
    <property type="term" value="C:transcription regulator complex"/>
    <property type="evidence" value="ECO:0007669"/>
    <property type="project" value="TreeGrafter"/>
</dbReference>
<dbReference type="PROSITE" id="PS50134">
    <property type="entry name" value="ZF_TAZ"/>
    <property type="match status" value="1"/>
</dbReference>